<dbReference type="OrthoDB" id="5782056at2"/>
<evidence type="ECO:0000259" key="2">
    <source>
        <dbReference type="PROSITE" id="PS50965"/>
    </source>
</evidence>
<dbReference type="SUPFAM" id="SSF57783">
    <property type="entry name" value="Zinc beta-ribbon"/>
    <property type="match status" value="1"/>
</dbReference>
<keyword evidence="1" id="KW-0472">Membrane</keyword>
<proteinExistence type="predicted"/>
<dbReference type="EMBL" id="PIPZ01000001">
    <property type="protein sequence ID" value="RUO61010.1"/>
    <property type="molecule type" value="Genomic_DNA"/>
</dbReference>
<evidence type="ECO:0000313" key="4">
    <source>
        <dbReference type="Proteomes" id="UP000288127"/>
    </source>
</evidence>
<organism evidence="3 4">
    <name type="scientific">Pseudidiomarina marina</name>
    <dbReference type="NCBI Taxonomy" id="502366"/>
    <lineage>
        <taxon>Bacteria</taxon>
        <taxon>Pseudomonadati</taxon>
        <taxon>Pseudomonadota</taxon>
        <taxon>Gammaproteobacteria</taxon>
        <taxon>Alteromonadales</taxon>
        <taxon>Idiomarinaceae</taxon>
        <taxon>Pseudidiomarina</taxon>
    </lineage>
</organism>
<comment type="caution">
    <text evidence="3">The sequence shown here is derived from an EMBL/GenBank/DDBJ whole genome shotgun (WGS) entry which is preliminary data.</text>
</comment>
<dbReference type="GO" id="GO:0005694">
    <property type="term" value="C:chromosome"/>
    <property type="evidence" value="ECO:0007669"/>
    <property type="project" value="InterPro"/>
</dbReference>
<dbReference type="AlphaFoldDB" id="A0A432YJ91"/>
<protein>
    <submittedName>
        <fullName evidence="3">Nuclease</fullName>
    </submittedName>
</protein>
<evidence type="ECO:0000313" key="3">
    <source>
        <dbReference type="EMBL" id="RUO61010.1"/>
    </source>
</evidence>
<evidence type="ECO:0000256" key="1">
    <source>
        <dbReference type="SAM" id="Phobius"/>
    </source>
</evidence>
<keyword evidence="1" id="KW-0812">Transmembrane</keyword>
<dbReference type="InterPro" id="IPR013498">
    <property type="entry name" value="Topo_IA_Znf"/>
</dbReference>
<name>A0A432YJ91_9GAMM</name>
<feature type="domain" description="NERD" evidence="2">
    <location>
        <begin position="37"/>
        <end position="154"/>
    </location>
</feature>
<gene>
    <name evidence="3" type="ORF">CWI76_01670</name>
</gene>
<sequence>MDTVFQALFENEQLMTNLGLVAVMLLLITIFKTPWFKGKVGEFLVSLAAKIHLDKNTYHIINDVTLPSGEGTTQIDHIIVSVYGVFVVETKFFRGWIFGSESEKVWTQTIYRNKYKFQNPLHQNYKHVQTLKQLLQLSDEQIFSLVVFTGDSQFKSAMPENVAFGGRYVNYILSKTTPVLTEEQVNSIIHAIQNEALIKSFTTNRAHKKHVQELRTKQTSPVTDSSEPVCNKCGSSMVKRTVKRGEHIGRQFWGCSEFPKCRGVVA</sequence>
<dbReference type="Gene3D" id="3.30.65.10">
    <property type="entry name" value="Bacterial Topoisomerase I, domain 1"/>
    <property type="match status" value="1"/>
</dbReference>
<dbReference type="Proteomes" id="UP000288127">
    <property type="component" value="Unassembled WGS sequence"/>
</dbReference>
<dbReference type="Pfam" id="PF01396">
    <property type="entry name" value="Zn_ribbon_Top1"/>
    <property type="match status" value="1"/>
</dbReference>
<dbReference type="RefSeq" id="WP_126758650.1">
    <property type="nucleotide sequence ID" value="NZ_PIPZ01000001.1"/>
</dbReference>
<reference evidence="4" key="1">
    <citation type="journal article" date="2018" name="Front. Microbiol.">
        <title>Genome-Based Analysis Reveals the Taxonomy and Diversity of the Family Idiomarinaceae.</title>
        <authorList>
            <person name="Liu Y."/>
            <person name="Lai Q."/>
            <person name="Shao Z."/>
        </authorList>
    </citation>
    <scope>NUCLEOTIDE SEQUENCE [LARGE SCALE GENOMIC DNA]</scope>
    <source>
        <strain evidence="4">PIM1</strain>
    </source>
</reference>
<keyword evidence="4" id="KW-1185">Reference proteome</keyword>
<accession>A0A432YJ91</accession>
<dbReference type="GO" id="GO:0006265">
    <property type="term" value="P:DNA topological change"/>
    <property type="evidence" value="ECO:0007669"/>
    <property type="project" value="InterPro"/>
</dbReference>
<dbReference type="GO" id="GO:0003677">
    <property type="term" value="F:DNA binding"/>
    <property type="evidence" value="ECO:0007669"/>
    <property type="project" value="InterPro"/>
</dbReference>
<dbReference type="InterPro" id="IPR011528">
    <property type="entry name" value="NERD"/>
</dbReference>
<feature type="transmembrane region" description="Helical" evidence="1">
    <location>
        <begin position="14"/>
        <end position="31"/>
    </location>
</feature>
<keyword evidence="1" id="KW-1133">Transmembrane helix</keyword>
<dbReference type="PROSITE" id="PS50965">
    <property type="entry name" value="NERD"/>
    <property type="match status" value="1"/>
</dbReference>
<dbReference type="Pfam" id="PF08378">
    <property type="entry name" value="NERD"/>
    <property type="match status" value="1"/>
</dbReference>
<dbReference type="GO" id="GO:0003916">
    <property type="term" value="F:DNA topoisomerase activity"/>
    <property type="evidence" value="ECO:0007669"/>
    <property type="project" value="InterPro"/>
</dbReference>